<dbReference type="SUPFAM" id="SSF53955">
    <property type="entry name" value="Lysozyme-like"/>
    <property type="match status" value="1"/>
</dbReference>
<dbReference type="Gene3D" id="1.10.530.10">
    <property type="match status" value="1"/>
</dbReference>
<dbReference type="EMBL" id="JDSS02000049">
    <property type="protein sequence ID" value="KFB66208.1"/>
    <property type="molecule type" value="Genomic_DNA"/>
</dbReference>
<dbReference type="STRING" id="1457154.CAPSK01_004577"/>
<dbReference type="RefSeq" id="WP_273704157.1">
    <property type="nucleotide sequence ID" value="NZ_JDSS02000049.1"/>
</dbReference>
<feature type="transmembrane region" description="Helical" evidence="1">
    <location>
        <begin position="302"/>
        <end position="330"/>
    </location>
</feature>
<dbReference type="CDD" id="cd00736">
    <property type="entry name" value="lambda_lys-like"/>
    <property type="match status" value="1"/>
</dbReference>
<keyword evidence="1" id="KW-0812">Transmembrane</keyword>
<keyword evidence="1" id="KW-0472">Membrane</keyword>
<evidence type="ECO:0000256" key="1">
    <source>
        <dbReference type="SAM" id="Phobius"/>
    </source>
</evidence>
<proteinExistence type="predicted"/>
<feature type="transmembrane region" description="Helical" evidence="1">
    <location>
        <begin position="336"/>
        <end position="355"/>
    </location>
</feature>
<keyword evidence="1" id="KW-1133">Transmembrane helix</keyword>
<organism evidence="2 3">
    <name type="scientific">Candidatus Accumulibacter vicinus</name>
    <dbReference type="NCBI Taxonomy" id="2954382"/>
    <lineage>
        <taxon>Bacteria</taxon>
        <taxon>Pseudomonadati</taxon>
        <taxon>Pseudomonadota</taxon>
        <taxon>Betaproteobacteria</taxon>
        <taxon>Candidatus Accumulibacter</taxon>
    </lineage>
</organism>
<accession>A0A084XUR4</accession>
<sequence>MTDPRTACAESLGSPNVRAFLRVIRAGESDQSDDAYRMIVGHTGARPSLAESLQDHPRIPVHLPRLGVTSTAAGAYQFLSRTWDECARALALPDFGADSQDLAAVYLIRRRGALDDVLSGRIPEALEKCAREWASLPGSPYGQPTIALDRALAVYREWGGTLAAEAPRAVDPPLVHVGPEPAAPGITEERPRIMAPFLAAALPALVELIPRLGRLFGSGSQVSDRNLQAAEAVAQVVQRATSAPNIQTAVEAMRADPAVLQTAVRAVEAHWVDITEAGGGGIEGARKADAVGRAAGDLLHSASFLVALLLLPLVYLLVLSLIGLIGTATWSDDVRAGLAGSLISAIVGGLVGYYYGQTTSRNRATGATP</sequence>
<dbReference type="InterPro" id="IPR023346">
    <property type="entry name" value="Lysozyme-like_dom_sf"/>
</dbReference>
<dbReference type="AlphaFoldDB" id="A0A084XUR4"/>
<protein>
    <submittedName>
        <fullName evidence="2">Phage lysozyme</fullName>
    </submittedName>
</protein>
<evidence type="ECO:0000313" key="2">
    <source>
        <dbReference type="EMBL" id="KFB66208.1"/>
    </source>
</evidence>
<gene>
    <name evidence="2" type="ORF">CAPSK01_004577</name>
</gene>
<reference evidence="2 3" key="1">
    <citation type="submission" date="2014-07" db="EMBL/GenBank/DDBJ databases">
        <title>Expanding our view of genomic diversity in Candidatus Accumulibacter clades.</title>
        <authorList>
            <person name="Skennerton C.T."/>
            <person name="Barr J.J."/>
            <person name="Slater F.R."/>
            <person name="Bond P.L."/>
            <person name="Tyson G.W."/>
        </authorList>
    </citation>
    <scope>NUCLEOTIDE SEQUENCE [LARGE SCALE GENOMIC DNA]</scope>
    <source>
        <strain evidence="3">SK-01</strain>
    </source>
</reference>
<comment type="caution">
    <text evidence="2">The sequence shown here is derived from an EMBL/GenBank/DDBJ whole genome shotgun (WGS) entry which is preliminary data.</text>
</comment>
<evidence type="ECO:0000313" key="3">
    <source>
        <dbReference type="Proteomes" id="UP000019812"/>
    </source>
</evidence>
<name>A0A084XUR4_9PROT</name>
<dbReference type="Proteomes" id="UP000019812">
    <property type="component" value="Unassembled WGS sequence"/>
</dbReference>